<dbReference type="InterPro" id="IPR023346">
    <property type="entry name" value="Lysozyme-like_dom_sf"/>
</dbReference>
<name>A0A4Q1JSJ6_9GAMM</name>
<feature type="domain" description="Peptidoglycan binding-like" evidence="3">
    <location>
        <begin position="395"/>
        <end position="454"/>
    </location>
</feature>
<reference evidence="5 6" key="1">
    <citation type="submission" date="2019-01" db="EMBL/GenBank/DDBJ databases">
        <title>Pseudoxanthomonas composti sp. nov., isolated from compost.</title>
        <authorList>
            <person name="Yang G."/>
        </authorList>
    </citation>
    <scope>NUCLEOTIDE SEQUENCE [LARGE SCALE GENOMIC DNA]</scope>
    <source>
        <strain evidence="5 6">GSS15</strain>
    </source>
</reference>
<dbReference type="GO" id="GO:0006032">
    <property type="term" value="P:chitin catabolic process"/>
    <property type="evidence" value="ECO:0007669"/>
    <property type="project" value="InterPro"/>
</dbReference>
<dbReference type="PANTHER" id="PTHR21666">
    <property type="entry name" value="PEPTIDASE-RELATED"/>
    <property type="match status" value="1"/>
</dbReference>
<dbReference type="SUPFAM" id="SSF53955">
    <property type="entry name" value="Lysozyme-like"/>
    <property type="match status" value="1"/>
</dbReference>
<feature type="compositionally biased region" description="Polar residues" evidence="1">
    <location>
        <begin position="455"/>
        <end position="472"/>
    </location>
</feature>
<dbReference type="Pfam" id="PF01471">
    <property type="entry name" value="PG_binding_1"/>
    <property type="match status" value="1"/>
</dbReference>
<feature type="domain" description="M23ase beta-sheet core" evidence="4">
    <location>
        <begin position="256"/>
        <end position="351"/>
    </location>
</feature>
<dbReference type="Pfam" id="PF01551">
    <property type="entry name" value="Peptidase_M23"/>
    <property type="match status" value="1"/>
</dbReference>
<dbReference type="SUPFAM" id="SSF47090">
    <property type="entry name" value="PGBD-like"/>
    <property type="match status" value="1"/>
</dbReference>
<evidence type="ECO:0000259" key="4">
    <source>
        <dbReference type="Pfam" id="PF01551"/>
    </source>
</evidence>
<dbReference type="InterPro" id="IPR016047">
    <property type="entry name" value="M23ase_b-sheet_dom"/>
</dbReference>
<evidence type="ECO:0000313" key="5">
    <source>
        <dbReference type="EMBL" id="RXR02711.1"/>
    </source>
</evidence>
<accession>A0A4Q1JSJ6</accession>
<evidence type="ECO:0000313" key="6">
    <source>
        <dbReference type="Proteomes" id="UP000289784"/>
    </source>
</evidence>
<dbReference type="SUPFAM" id="SSF51261">
    <property type="entry name" value="Duplicated hybrid motif"/>
    <property type="match status" value="1"/>
</dbReference>
<dbReference type="CDD" id="cd12797">
    <property type="entry name" value="M23_peptidase"/>
    <property type="match status" value="1"/>
</dbReference>
<dbReference type="GO" id="GO:0004222">
    <property type="term" value="F:metalloendopeptidase activity"/>
    <property type="evidence" value="ECO:0007669"/>
    <property type="project" value="TreeGrafter"/>
</dbReference>
<comment type="caution">
    <text evidence="5">The sequence shown here is derived from an EMBL/GenBank/DDBJ whole genome shotgun (WGS) entry which is preliminary data.</text>
</comment>
<gene>
    <name evidence="5" type="ORF">EPA99_14610</name>
</gene>
<dbReference type="RefSeq" id="WP_129471978.1">
    <property type="nucleotide sequence ID" value="NZ_SAWZ01000008.1"/>
</dbReference>
<organism evidence="5 6">
    <name type="scientific">Pseudoxanthomonas composti</name>
    <dbReference type="NCBI Taxonomy" id="2137479"/>
    <lineage>
        <taxon>Bacteria</taxon>
        <taxon>Pseudomonadati</taxon>
        <taxon>Pseudomonadota</taxon>
        <taxon>Gammaproteobacteria</taxon>
        <taxon>Lysobacterales</taxon>
        <taxon>Lysobacteraceae</taxon>
        <taxon>Pseudoxanthomonas</taxon>
    </lineage>
</organism>
<sequence length="582" mass="63223">MATDRENGLLQSAYAAGITSQTELANFMAQVGHESGGLNRLEESFNYTRGASQISSLVRSALREGPEALEAARLEALRGQPQRLAELMYGGRMGNDEPGDGYRYRGRGYIQLTGKDQYREAGQALDLDLVRHPELAARPENAARIATWYWQNNVPEAARDDARQAGAAINGRDPPNGLADRERRFDQWERDLTPELMRTLSEGRLGQPVPAAARQQEAATVQSNFQQTMERMLPGQNGVDPHITGQYGERRSNGAHGGTDFNYEGGQSGRNLQHPTVHAPISGTVTFSGGQYGTVKIQDAQGNSHEILHLDSRSVREGQTIQAGDPIGTMGGRGPRGGDQYAQHVHYQLRDPSGKLISPQTWWDQGRSVEVGAQSHGQDDHRGHGHGEVLRHGDRGEGVRSLQQQLNQLGVRDADGRRLAEDGKFGDNTREAVLAYQQAHGLKQDGIVGRATHGSLEQQSQERAAASRTPQAQPILLDDSRHPNNPLYGAIRGQLPTPYSNDAAAAVTAQAIKAGIDSPDKLQGVVVKDNTAFVIGNTPGFRASVDLSQQVPTAQQSSIDLLTAERAAQQQDPQQQMGARAR</sequence>
<keyword evidence="6" id="KW-1185">Reference proteome</keyword>
<evidence type="ECO:0000259" key="2">
    <source>
        <dbReference type="Pfam" id="PF00182"/>
    </source>
</evidence>
<proteinExistence type="predicted"/>
<protein>
    <submittedName>
        <fullName evidence="5">Peptidase M23</fullName>
    </submittedName>
</protein>
<feature type="compositionally biased region" description="Low complexity" evidence="1">
    <location>
        <begin position="564"/>
        <end position="582"/>
    </location>
</feature>
<dbReference type="InterPro" id="IPR050570">
    <property type="entry name" value="Cell_wall_metabolism_enzyme"/>
</dbReference>
<dbReference type="Gene3D" id="1.10.530.10">
    <property type="match status" value="1"/>
</dbReference>
<dbReference type="InterPro" id="IPR036366">
    <property type="entry name" value="PGBDSf"/>
</dbReference>
<dbReference type="Pfam" id="PF00182">
    <property type="entry name" value="Glyco_hydro_19"/>
    <property type="match status" value="1"/>
</dbReference>
<dbReference type="GO" id="GO:0016998">
    <property type="term" value="P:cell wall macromolecule catabolic process"/>
    <property type="evidence" value="ECO:0007669"/>
    <property type="project" value="InterPro"/>
</dbReference>
<evidence type="ECO:0000256" key="1">
    <source>
        <dbReference type="SAM" id="MobiDB-lite"/>
    </source>
</evidence>
<dbReference type="Gene3D" id="1.10.101.10">
    <property type="entry name" value="PGBD-like superfamily/PGBD"/>
    <property type="match status" value="1"/>
</dbReference>
<dbReference type="Gene3D" id="2.70.70.10">
    <property type="entry name" value="Glucose Permease (Domain IIA)"/>
    <property type="match status" value="1"/>
</dbReference>
<feature type="region of interest" description="Disordered" evidence="1">
    <location>
        <begin position="455"/>
        <end position="487"/>
    </location>
</feature>
<dbReference type="InterPro" id="IPR000726">
    <property type="entry name" value="Glyco_hydro_19_cat"/>
</dbReference>
<dbReference type="EMBL" id="SAWZ01000008">
    <property type="protein sequence ID" value="RXR02711.1"/>
    <property type="molecule type" value="Genomic_DNA"/>
</dbReference>
<evidence type="ECO:0000259" key="3">
    <source>
        <dbReference type="Pfam" id="PF01471"/>
    </source>
</evidence>
<feature type="domain" description="Glycoside hydrolase family 19 catalytic" evidence="2">
    <location>
        <begin position="101"/>
        <end position="152"/>
    </location>
</feature>
<dbReference type="PANTHER" id="PTHR21666:SF294">
    <property type="entry name" value="PEPTIDASE M23"/>
    <property type="match status" value="1"/>
</dbReference>
<feature type="region of interest" description="Disordered" evidence="1">
    <location>
        <begin position="553"/>
        <end position="582"/>
    </location>
</feature>
<dbReference type="GO" id="GO:0004568">
    <property type="term" value="F:chitinase activity"/>
    <property type="evidence" value="ECO:0007669"/>
    <property type="project" value="InterPro"/>
</dbReference>
<dbReference type="Proteomes" id="UP000289784">
    <property type="component" value="Unassembled WGS sequence"/>
</dbReference>
<dbReference type="InterPro" id="IPR036365">
    <property type="entry name" value="PGBD-like_sf"/>
</dbReference>
<dbReference type="InterPro" id="IPR002477">
    <property type="entry name" value="Peptidoglycan-bd-like"/>
</dbReference>
<dbReference type="InterPro" id="IPR011055">
    <property type="entry name" value="Dup_hybrid_motif"/>
</dbReference>
<dbReference type="OrthoDB" id="1491023at2"/>
<dbReference type="AlphaFoldDB" id="A0A4Q1JSJ6"/>